<comment type="caution">
    <text evidence="9">The sequence shown here is derived from an EMBL/GenBank/DDBJ whole genome shotgun (WGS) entry which is preliminary data.</text>
</comment>
<dbReference type="HAMAP" id="MF_00490">
    <property type="entry name" value="ComB"/>
    <property type="match status" value="1"/>
</dbReference>
<keyword evidence="5 8" id="KW-0378">Hydrolase</keyword>
<dbReference type="SUPFAM" id="SSF142823">
    <property type="entry name" value="ComB-like"/>
    <property type="match status" value="1"/>
</dbReference>
<comment type="similarity">
    <text evidence="2 8">Belongs to the ComB family.</text>
</comment>
<dbReference type="GO" id="GO:0050532">
    <property type="term" value="F:2-phosphosulfolactate phosphatase activity"/>
    <property type="evidence" value="ECO:0007669"/>
    <property type="project" value="UniProtKB-UniRule"/>
</dbReference>
<evidence type="ECO:0000256" key="2">
    <source>
        <dbReference type="ARBA" id="ARBA00009997"/>
    </source>
</evidence>
<organism evidence="9 10">
    <name type="scientific">Persicobacter diffluens</name>
    <dbReference type="NCBI Taxonomy" id="981"/>
    <lineage>
        <taxon>Bacteria</taxon>
        <taxon>Pseudomonadati</taxon>
        <taxon>Bacteroidota</taxon>
        <taxon>Cytophagia</taxon>
        <taxon>Cytophagales</taxon>
        <taxon>Persicobacteraceae</taxon>
        <taxon>Persicobacter</taxon>
    </lineage>
</organism>
<evidence type="ECO:0000256" key="1">
    <source>
        <dbReference type="ARBA" id="ARBA00001946"/>
    </source>
</evidence>
<name>A0AAN5AKA6_9BACT</name>
<dbReference type="GO" id="GO:0050545">
    <property type="term" value="F:sulfopyruvate decarboxylase activity"/>
    <property type="evidence" value="ECO:0007669"/>
    <property type="project" value="TreeGrafter"/>
</dbReference>
<evidence type="ECO:0000313" key="10">
    <source>
        <dbReference type="Proteomes" id="UP001310022"/>
    </source>
</evidence>
<dbReference type="Gene3D" id="3.90.1560.10">
    <property type="entry name" value="ComB-like"/>
    <property type="match status" value="1"/>
</dbReference>
<dbReference type="EMBL" id="BQKE01000001">
    <property type="protein sequence ID" value="GJM60251.1"/>
    <property type="molecule type" value="Genomic_DNA"/>
</dbReference>
<sequence>MQKGSNSCESTFLILCSFFKLHVQKLRKMKKIDICLSPEMIHLYDLKGKVAVVVDVLRATTCMVTGIAKGIPSITPVAHLEECKVLQEKGYIAAAERGGAKVDGFDMGNSPYSYMEAATTGKKVAATTTNGTLAITKSADADEIIIGAFINLEAVTNYLAAQDKDVVIVAAGWKGKFNLEDSLFAGALAEALEGQFEFADDASLAMKVLYLSVKHDLLGFLAASSHAKRLAKMNIQKDIEFALTPNQYDIVPVVRNGEIVKP</sequence>
<comment type="cofactor">
    <cofactor evidence="1 8">
        <name>Mg(2+)</name>
        <dbReference type="ChEBI" id="CHEBI:18420"/>
    </cofactor>
</comment>
<protein>
    <recommendedName>
        <fullName evidence="4 8">Probable 2-phosphosulfolactate phosphatase</fullName>
        <ecNumber evidence="3 8">3.1.3.71</ecNumber>
    </recommendedName>
</protein>
<dbReference type="PANTHER" id="PTHR37311">
    <property type="entry name" value="2-PHOSPHOSULFOLACTATE PHOSPHATASE-RELATED"/>
    <property type="match status" value="1"/>
</dbReference>
<evidence type="ECO:0000256" key="7">
    <source>
        <dbReference type="ARBA" id="ARBA00033711"/>
    </source>
</evidence>
<comment type="catalytic activity">
    <reaction evidence="7 8">
        <text>(2R)-O-phospho-3-sulfolactate + H2O = (2R)-3-sulfolactate + phosphate</text>
        <dbReference type="Rhea" id="RHEA:23416"/>
        <dbReference type="ChEBI" id="CHEBI:15377"/>
        <dbReference type="ChEBI" id="CHEBI:15597"/>
        <dbReference type="ChEBI" id="CHEBI:43474"/>
        <dbReference type="ChEBI" id="CHEBI:58738"/>
        <dbReference type="EC" id="3.1.3.71"/>
    </reaction>
</comment>
<keyword evidence="10" id="KW-1185">Reference proteome</keyword>
<evidence type="ECO:0000256" key="6">
    <source>
        <dbReference type="ARBA" id="ARBA00022842"/>
    </source>
</evidence>
<dbReference type="FunFam" id="3.90.1560.10:FF:000001">
    <property type="entry name" value="Probable 2-phosphosulfolactate phosphatase"/>
    <property type="match status" value="1"/>
</dbReference>
<evidence type="ECO:0000256" key="3">
    <source>
        <dbReference type="ARBA" id="ARBA00012953"/>
    </source>
</evidence>
<evidence type="ECO:0000256" key="8">
    <source>
        <dbReference type="HAMAP-Rule" id="MF_00490"/>
    </source>
</evidence>
<accession>A0AAN5AKA6</accession>
<evidence type="ECO:0000313" key="9">
    <source>
        <dbReference type="EMBL" id="GJM60251.1"/>
    </source>
</evidence>
<dbReference type="PANTHER" id="PTHR37311:SF1">
    <property type="entry name" value="2-PHOSPHOSULFOLACTATE PHOSPHATASE-RELATED"/>
    <property type="match status" value="1"/>
</dbReference>
<dbReference type="EC" id="3.1.3.71" evidence="3 8"/>
<evidence type="ECO:0000256" key="4">
    <source>
        <dbReference type="ARBA" id="ARBA00021948"/>
    </source>
</evidence>
<proteinExistence type="inferred from homology"/>
<dbReference type="InterPro" id="IPR005238">
    <property type="entry name" value="ComB-like"/>
</dbReference>
<gene>
    <name evidence="8 9" type="primary">comB</name>
    <name evidence="9" type="ORF">PEDI_08030</name>
</gene>
<dbReference type="Pfam" id="PF04029">
    <property type="entry name" value="2-ph_phosp"/>
    <property type="match status" value="1"/>
</dbReference>
<dbReference type="Proteomes" id="UP001310022">
    <property type="component" value="Unassembled WGS sequence"/>
</dbReference>
<dbReference type="AlphaFoldDB" id="A0AAN5AKA6"/>
<dbReference type="GO" id="GO:0000287">
    <property type="term" value="F:magnesium ion binding"/>
    <property type="evidence" value="ECO:0007669"/>
    <property type="project" value="UniProtKB-UniRule"/>
</dbReference>
<reference evidence="9 10" key="1">
    <citation type="submission" date="2021-12" db="EMBL/GenBank/DDBJ databases">
        <title>Genome sequencing of bacteria with rrn-lacking chromosome and rrn-plasmid.</title>
        <authorList>
            <person name="Anda M."/>
            <person name="Iwasaki W."/>
        </authorList>
    </citation>
    <scope>NUCLEOTIDE SEQUENCE [LARGE SCALE GENOMIC DNA]</scope>
    <source>
        <strain evidence="9 10">NBRC 15940</strain>
    </source>
</reference>
<evidence type="ECO:0000256" key="5">
    <source>
        <dbReference type="ARBA" id="ARBA00022801"/>
    </source>
</evidence>
<dbReference type="InterPro" id="IPR036702">
    <property type="entry name" value="ComB-like_sf"/>
</dbReference>
<keyword evidence="6 8" id="KW-0460">Magnesium</keyword>